<evidence type="ECO:0000256" key="1">
    <source>
        <dbReference type="SAM" id="MobiDB-lite"/>
    </source>
</evidence>
<accession>A0A5B7CZ05</accession>
<reference evidence="2 3" key="1">
    <citation type="submission" date="2019-05" db="EMBL/GenBank/DDBJ databases">
        <title>Another draft genome of Portunus trituberculatus and its Hox gene families provides insights of decapod evolution.</title>
        <authorList>
            <person name="Jeong J.-H."/>
            <person name="Song I."/>
            <person name="Kim S."/>
            <person name="Choi T."/>
            <person name="Kim D."/>
            <person name="Ryu S."/>
            <person name="Kim W."/>
        </authorList>
    </citation>
    <scope>NUCLEOTIDE SEQUENCE [LARGE SCALE GENOMIC DNA]</scope>
    <source>
        <tissue evidence="2">Muscle</tissue>
    </source>
</reference>
<feature type="region of interest" description="Disordered" evidence="1">
    <location>
        <begin position="200"/>
        <end position="219"/>
    </location>
</feature>
<keyword evidence="3" id="KW-1185">Reference proteome</keyword>
<dbReference type="EMBL" id="VSRR010000356">
    <property type="protein sequence ID" value="MPC14508.1"/>
    <property type="molecule type" value="Genomic_DNA"/>
</dbReference>
<gene>
    <name evidence="2" type="ORF">E2C01_007275</name>
</gene>
<organism evidence="2 3">
    <name type="scientific">Portunus trituberculatus</name>
    <name type="common">Swimming crab</name>
    <name type="synonym">Neptunus trituberculatus</name>
    <dbReference type="NCBI Taxonomy" id="210409"/>
    <lineage>
        <taxon>Eukaryota</taxon>
        <taxon>Metazoa</taxon>
        <taxon>Ecdysozoa</taxon>
        <taxon>Arthropoda</taxon>
        <taxon>Crustacea</taxon>
        <taxon>Multicrustacea</taxon>
        <taxon>Malacostraca</taxon>
        <taxon>Eumalacostraca</taxon>
        <taxon>Eucarida</taxon>
        <taxon>Decapoda</taxon>
        <taxon>Pleocyemata</taxon>
        <taxon>Brachyura</taxon>
        <taxon>Eubrachyura</taxon>
        <taxon>Portunoidea</taxon>
        <taxon>Portunidae</taxon>
        <taxon>Portuninae</taxon>
        <taxon>Portunus</taxon>
    </lineage>
</organism>
<sequence length="219" mass="23830">MKLAEVKLWQHHGKGVIGLGEERAVFSVMGKGRKVIVEMGECLRDSILASTVKKAAKYALPSTSQECPSPMSCCKACRAYSRPCMGREKGVAGRVKAAGRTPAVVTLLTFSSLSLAVFHGRLRISMDMLRRYTFFSACRGGILSAFWKQVRALLKSPFLYWHSPSSFQASGRLKRVARPSASSAAALCSTVAFSALPCSRYSSPRPSGGTWSEGQKENR</sequence>
<evidence type="ECO:0000313" key="2">
    <source>
        <dbReference type="EMBL" id="MPC14508.1"/>
    </source>
</evidence>
<dbReference type="Proteomes" id="UP000324222">
    <property type="component" value="Unassembled WGS sequence"/>
</dbReference>
<proteinExistence type="predicted"/>
<comment type="caution">
    <text evidence="2">The sequence shown here is derived from an EMBL/GenBank/DDBJ whole genome shotgun (WGS) entry which is preliminary data.</text>
</comment>
<protein>
    <submittedName>
        <fullName evidence="2">Uncharacterized protein</fullName>
    </submittedName>
</protein>
<evidence type="ECO:0000313" key="3">
    <source>
        <dbReference type="Proteomes" id="UP000324222"/>
    </source>
</evidence>
<name>A0A5B7CZ05_PORTR</name>
<feature type="compositionally biased region" description="Polar residues" evidence="1">
    <location>
        <begin position="200"/>
        <end position="213"/>
    </location>
</feature>
<dbReference type="AlphaFoldDB" id="A0A5B7CZ05"/>